<dbReference type="eggNOG" id="COG3021">
    <property type="taxonomic scope" value="Bacteria"/>
</dbReference>
<dbReference type="STRING" id="349163.Acry_1429"/>
<dbReference type="InterPro" id="IPR036691">
    <property type="entry name" value="Endo/exonu/phosph_ase_sf"/>
</dbReference>
<gene>
    <name evidence="2" type="ordered locus">Acry_1429</name>
</gene>
<evidence type="ECO:0000259" key="1">
    <source>
        <dbReference type="Pfam" id="PF03372"/>
    </source>
</evidence>
<proteinExistence type="predicted"/>
<accession>A5FYF7</accession>
<dbReference type="AlphaFoldDB" id="A5FYF7"/>
<dbReference type="KEGG" id="acr:Acry_1429"/>
<dbReference type="GO" id="GO:0004527">
    <property type="term" value="F:exonuclease activity"/>
    <property type="evidence" value="ECO:0007669"/>
    <property type="project" value="UniProtKB-KW"/>
</dbReference>
<dbReference type="InterPro" id="IPR005135">
    <property type="entry name" value="Endo/exonuclease/phosphatase"/>
</dbReference>
<reference evidence="2 3" key="1">
    <citation type="submission" date="2007-05" db="EMBL/GenBank/DDBJ databases">
        <title>Complete sequence of chromosome of Acidiphilium cryptum JF-5.</title>
        <authorList>
            <consortium name="US DOE Joint Genome Institute"/>
            <person name="Copeland A."/>
            <person name="Lucas S."/>
            <person name="Lapidus A."/>
            <person name="Barry K."/>
            <person name="Detter J.C."/>
            <person name="Glavina del Rio T."/>
            <person name="Hammon N."/>
            <person name="Israni S."/>
            <person name="Dalin E."/>
            <person name="Tice H."/>
            <person name="Pitluck S."/>
            <person name="Sims D."/>
            <person name="Brettin T."/>
            <person name="Bruce D."/>
            <person name="Han C."/>
            <person name="Schmutz J."/>
            <person name="Larimer F."/>
            <person name="Land M."/>
            <person name="Hauser L."/>
            <person name="Kyrpides N."/>
            <person name="Kim E."/>
            <person name="Magnuson T."/>
            <person name="Richardson P."/>
        </authorList>
    </citation>
    <scope>NUCLEOTIDE SEQUENCE [LARGE SCALE GENOMIC DNA]</scope>
    <source>
        <strain evidence="2 3">JF-5</strain>
    </source>
</reference>
<dbReference type="EMBL" id="CP000697">
    <property type="protein sequence ID" value="ABQ30639.1"/>
    <property type="molecule type" value="Genomic_DNA"/>
</dbReference>
<protein>
    <submittedName>
        <fullName evidence="2">Endonuclease/exonuclease/phosphatase</fullName>
    </submittedName>
</protein>
<dbReference type="Pfam" id="PF03372">
    <property type="entry name" value="Exo_endo_phos"/>
    <property type="match status" value="1"/>
</dbReference>
<organism evidence="2 3">
    <name type="scientific">Acidiphilium cryptum (strain JF-5)</name>
    <dbReference type="NCBI Taxonomy" id="349163"/>
    <lineage>
        <taxon>Bacteria</taxon>
        <taxon>Pseudomonadati</taxon>
        <taxon>Pseudomonadota</taxon>
        <taxon>Alphaproteobacteria</taxon>
        <taxon>Acetobacterales</taxon>
        <taxon>Acidocellaceae</taxon>
        <taxon>Acidiphilium</taxon>
    </lineage>
</organism>
<dbReference type="HOGENOM" id="CLU_1183803_0_0_5"/>
<evidence type="ECO:0000313" key="3">
    <source>
        <dbReference type="Proteomes" id="UP000000245"/>
    </source>
</evidence>
<keyword evidence="2" id="KW-0540">Nuclease</keyword>
<keyword evidence="3" id="KW-1185">Reference proteome</keyword>
<dbReference type="RefSeq" id="WP_011942237.1">
    <property type="nucleotide sequence ID" value="NC_009484.1"/>
</dbReference>
<dbReference type="Proteomes" id="UP000000245">
    <property type="component" value="Chromosome"/>
</dbReference>
<keyword evidence="2" id="KW-0378">Hydrolase</keyword>
<feature type="domain" description="Endonuclease/exonuclease/phosphatase" evidence="1">
    <location>
        <begin position="4"/>
        <end position="190"/>
    </location>
</feature>
<dbReference type="SUPFAM" id="SSF56219">
    <property type="entry name" value="DNase I-like"/>
    <property type="match status" value="1"/>
</dbReference>
<name>A5FYF7_ACICJ</name>
<keyword evidence="2" id="KW-0255">Endonuclease</keyword>
<dbReference type="Gene3D" id="3.60.10.10">
    <property type="entry name" value="Endonuclease/exonuclease/phosphatase"/>
    <property type="match status" value="1"/>
</dbReference>
<sequence length="204" mass="22440">MRLISWNLLRRVGAEAREVAALIEDYRPDLMLMQEATESIAQVTDLCGGWFYRAPMQGRIYGLAVWSPAPLAEPGTVRLPASVMPGRVPPRLALLVEAQGITFANVHLSHGQMLNRLQLRHIARQIDGPAVIVGDYNAVGPIRLRGYRDVGPRQTTCRAGEMVPFRLDRCMVRDLHAHEARVLGRGSSDHHPIVVTLAAAAAEG</sequence>
<keyword evidence="2" id="KW-0269">Exonuclease</keyword>
<dbReference type="GO" id="GO:0004519">
    <property type="term" value="F:endonuclease activity"/>
    <property type="evidence" value="ECO:0007669"/>
    <property type="project" value="UniProtKB-KW"/>
</dbReference>
<evidence type="ECO:0000313" key="2">
    <source>
        <dbReference type="EMBL" id="ABQ30639.1"/>
    </source>
</evidence>